<dbReference type="OrthoDB" id="9802066at2"/>
<evidence type="ECO:0000313" key="5">
    <source>
        <dbReference type="EMBL" id="SCP99185.1"/>
    </source>
</evidence>
<comment type="function">
    <text evidence="2">May play the central regulatory role in sporulation. It may be an element of the effector pathway responsible for the activation of sporulation genes in response to nutritional stress. Spo0A may act in concert with spo0H (a sigma factor) to control the expression of some genes that are critical to the sporulation process.</text>
</comment>
<reference evidence="5 6" key="1">
    <citation type="submission" date="2016-09" db="EMBL/GenBank/DDBJ databases">
        <authorList>
            <person name="Capua I."/>
            <person name="De Benedictis P."/>
            <person name="Joannis T."/>
            <person name="Lombin L.H."/>
            <person name="Cattoli G."/>
        </authorList>
    </citation>
    <scope>NUCLEOTIDE SEQUENCE [LARGE SCALE GENOMIC DNA]</scope>
    <source>
        <strain evidence="5 6">GluBS11</strain>
    </source>
</reference>
<evidence type="ECO:0000256" key="2">
    <source>
        <dbReference type="ARBA" id="ARBA00024867"/>
    </source>
</evidence>
<gene>
    <name evidence="5" type="ORF">SAMN05421730_103414</name>
</gene>
<name>A0A1D3TXT7_9FIRM</name>
<dbReference type="InterPro" id="IPR011006">
    <property type="entry name" value="CheY-like_superfamily"/>
</dbReference>
<dbReference type="EMBL" id="FMKA01000034">
    <property type="protein sequence ID" value="SCP99185.1"/>
    <property type="molecule type" value="Genomic_DNA"/>
</dbReference>
<evidence type="ECO:0000313" key="6">
    <source>
        <dbReference type="Proteomes" id="UP000199315"/>
    </source>
</evidence>
<dbReference type="Pfam" id="PF00072">
    <property type="entry name" value="Response_reg"/>
    <property type="match status" value="1"/>
</dbReference>
<dbReference type="AlphaFoldDB" id="A0A1D3TXT7"/>
<dbReference type="SUPFAM" id="SSF52172">
    <property type="entry name" value="CheY-like"/>
    <property type="match status" value="1"/>
</dbReference>
<evidence type="ECO:0000256" key="3">
    <source>
        <dbReference type="PROSITE-ProRule" id="PRU00169"/>
    </source>
</evidence>
<dbReference type="Gene3D" id="3.40.50.2300">
    <property type="match status" value="1"/>
</dbReference>
<accession>A0A1D3TXT7</accession>
<evidence type="ECO:0000259" key="4">
    <source>
        <dbReference type="PROSITE" id="PS50110"/>
    </source>
</evidence>
<dbReference type="SMART" id="SM00448">
    <property type="entry name" value="REC"/>
    <property type="match status" value="1"/>
</dbReference>
<keyword evidence="6" id="KW-1185">Reference proteome</keyword>
<protein>
    <recommendedName>
        <fullName evidence="1">Stage 0 sporulation protein A homolog</fullName>
    </recommendedName>
</protein>
<sequence>MDKDVLYVDDNEQVPKYLKWKSEGMKFQVIQARTAEEAISIMGNRKIAVVITSIHITEENDYSFLRTAATLFPDTVLIASTGRINDADVLAALNALNVYKILTKPWDIEGQILPYVLEALEYYELRCFKRELEKGLDEAGSSIREMGCDRLFQVENNGVRKTLGSLQDFLTNKKSAAEKVCAVAEAVMKKAADDNDAGLNEFEKQELIAFNMSAIQNYIQRQMDFDPEEESFGKRMKDEFSGSLIAGTVEVKDEQISKEKRRPTSKAEDCVSRNLSGKMRKDIEFIVWLLVRRCLMISEINGLSVDLRRKSPDILGLTIYLELKEDSVMNRNETKLQKVIRTLVDAIIDELVLNCSFFVGKDAVLYKMNFKYGKQCQ</sequence>
<proteinExistence type="predicted"/>
<dbReference type="Proteomes" id="UP000199315">
    <property type="component" value="Unassembled WGS sequence"/>
</dbReference>
<dbReference type="PROSITE" id="PS50110">
    <property type="entry name" value="RESPONSE_REGULATORY"/>
    <property type="match status" value="1"/>
</dbReference>
<feature type="domain" description="Response regulatory" evidence="4">
    <location>
        <begin position="4"/>
        <end position="119"/>
    </location>
</feature>
<dbReference type="RefSeq" id="WP_091236485.1">
    <property type="nucleotide sequence ID" value="NZ_FMKA01000034.1"/>
</dbReference>
<dbReference type="GO" id="GO:0000160">
    <property type="term" value="P:phosphorelay signal transduction system"/>
    <property type="evidence" value="ECO:0007669"/>
    <property type="project" value="InterPro"/>
</dbReference>
<dbReference type="InterPro" id="IPR001789">
    <property type="entry name" value="Sig_transdc_resp-reg_receiver"/>
</dbReference>
<evidence type="ECO:0000256" key="1">
    <source>
        <dbReference type="ARBA" id="ARBA00018672"/>
    </source>
</evidence>
<dbReference type="STRING" id="1619234.SAMN05421730_103414"/>
<comment type="caution">
    <text evidence="3">Lacks conserved residue(s) required for the propagation of feature annotation.</text>
</comment>
<organism evidence="5 6">
    <name type="scientific">Anaerobium acetethylicum</name>
    <dbReference type="NCBI Taxonomy" id="1619234"/>
    <lineage>
        <taxon>Bacteria</taxon>
        <taxon>Bacillati</taxon>
        <taxon>Bacillota</taxon>
        <taxon>Clostridia</taxon>
        <taxon>Lachnospirales</taxon>
        <taxon>Lachnospiraceae</taxon>
        <taxon>Anaerobium</taxon>
    </lineage>
</organism>